<evidence type="ECO:0000313" key="8">
    <source>
        <dbReference type="EMBL" id="OAY53176.1"/>
    </source>
</evidence>
<evidence type="ECO:0000313" key="9">
    <source>
        <dbReference type="Proteomes" id="UP000091857"/>
    </source>
</evidence>
<dbReference type="OrthoDB" id="4062651at2759"/>
<dbReference type="InterPro" id="IPR051348">
    <property type="entry name" value="U-box_ubiquitin_ligases"/>
</dbReference>
<dbReference type="EC" id="2.3.2.27" evidence="2"/>
<dbReference type="GO" id="GO:0004672">
    <property type="term" value="F:protein kinase activity"/>
    <property type="evidence" value="ECO:0007669"/>
    <property type="project" value="InterPro"/>
</dbReference>
<feature type="domain" description="Protein kinase" evidence="7">
    <location>
        <begin position="460"/>
        <end position="741"/>
    </location>
</feature>
<dbReference type="GO" id="GO:0005524">
    <property type="term" value="F:ATP binding"/>
    <property type="evidence" value="ECO:0007669"/>
    <property type="project" value="UniProtKB-KW"/>
</dbReference>
<dbReference type="Proteomes" id="UP000091857">
    <property type="component" value="Chromosome 4"/>
</dbReference>
<dbReference type="InterPro" id="IPR011009">
    <property type="entry name" value="Kinase-like_dom_sf"/>
</dbReference>
<evidence type="ECO:0000256" key="1">
    <source>
        <dbReference type="ARBA" id="ARBA00000900"/>
    </source>
</evidence>
<dbReference type="CDD" id="cd01989">
    <property type="entry name" value="USP_STK_Ubox_N"/>
    <property type="match status" value="1"/>
</dbReference>
<dbReference type="PROSITE" id="PS50011">
    <property type="entry name" value="PROTEIN_KINASE_DOM"/>
    <property type="match status" value="1"/>
</dbReference>
<dbReference type="Pfam" id="PF07714">
    <property type="entry name" value="PK_Tyr_Ser-Thr"/>
    <property type="match status" value="1"/>
</dbReference>
<name>A0A2C9W3X1_MANES</name>
<dbReference type="Gene3D" id="3.30.200.20">
    <property type="entry name" value="Phosphorylase Kinase, domain 1"/>
    <property type="match status" value="1"/>
</dbReference>
<dbReference type="InterPro" id="IPR014729">
    <property type="entry name" value="Rossmann-like_a/b/a_fold"/>
</dbReference>
<dbReference type="AlphaFoldDB" id="A0A2C9W3X1"/>
<dbReference type="SMART" id="SM00220">
    <property type="entry name" value="S_TKc"/>
    <property type="match status" value="1"/>
</dbReference>
<dbReference type="InterPro" id="IPR001245">
    <property type="entry name" value="Ser-Thr/Tyr_kinase_cat_dom"/>
</dbReference>
<dbReference type="InterPro" id="IPR000719">
    <property type="entry name" value="Prot_kinase_dom"/>
</dbReference>
<dbReference type="InterPro" id="IPR008271">
    <property type="entry name" value="Ser/Thr_kinase_AS"/>
</dbReference>
<dbReference type="FunFam" id="3.30.200.20:FF:000162">
    <property type="entry name" value="Adenine nucleotide alpha hydrolase-like domain kinase"/>
    <property type="match status" value="1"/>
</dbReference>
<feature type="region of interest" description="Disordered" evidence="6">
    <location>
        <begin position="224"/>
        <end position="246"/>
    </location>
</feature>
<dbReference type="EMBL" id="CM004390">
    <property type="protein sequence ID" value="OAY53176.1"/>
    <property type="molecule type" value="Genomic_DNA"/>
</dbReference>
<dbReference type="Gene3D" id="1.10.510.10">
    <property type="entry name" value="Transferase(Phosphotransferase) domain 1"/>
    <property type="match status" value="1"/>
</dbReference>
<feature type="compositionally biased region" description="Polar residues" evidence="6">
    <location>
        <begin position="237"/>
        <end position="246"/>
    </location>
</feature>
<sequence>MAFLRLESKADKDIIHGLTAIAIDGEKNSQSAVKWVADNLVHGKKPPLCILVHVQSKTMQLGENVVSREGCPATPQEFQQFFLPYRGFCTRKGIEAKEVVLFDIDVPSALVDYIIHNNIHNIVVGASRRNAFIRKFKQSDIPSILLKTAPESCSVYVISKGKVQTSRLASQTNHSPTSSTHQESYAQSTGSANSISSQCSSPQCQSLPSPNIITVKNASTARQNNHWEVASPPIETLKSNKSTTPRISFRESWKSEVSGRMSSDQNCEDDKFAFSFNTTSQGTSPNSHSERMLNRDSVSDISEISGPQSFRSTNTSCENLEFSATSESSKGSNSSQLANLLDTEMRKLKLEMQQSMVLLNSVTKEAVLAKHMIRELQQLRTSDVTKAEGEQITEGVEMEKKNNKVALLVQTAQRIAGIEAEKKAQHEAEKKRKTMETMANNAFRCRTYTIDDIEVATNHFELSQKIGEGGYGPVFKGVLNHIDVAIKILRPDLSQGHMQFRQEVDVLSSMRHPHIVILLGACPEYGCLVYEFMENGSLEDRLLRKHKTPPIPWRARFRIAFEIATALHFLHETKPEPLVHRDLKPANILLDYNLVSKISDVGLARLLPASAASKVSQYRMTAAAGTFYYIDPEYQQTGKLSVKSDIYSFGVVLLQLLTAKPPMGLFHHVQEAINNGTFADVLDKTITDWPVKQALSLAKIAVKCCELYKKHRPDLASVVLPELKRLRNFSLGKKAVEHETIIPLPSPTDLVS</sequence>
<evidence type="ECO:0000256" key="6">
    <source>
        <dbReference type="SAM" id="MobiDB-lite"/>
    </source>
</evidence>
<dbReference type="PANTHER" id="PTHR45647">
    <property type="entry name" value="OS02G0152300 PROTEIN"/>
    <property type="match status" value="1"/>
</dbReference>
<dbReference type="PROSITE" id="PS00108">
    <property type="entry name" value="PROTEIN_KINASE_ST"/>
    <property type="match status" value="1"/>
</dbReference>
<keyword evidence="3" id="KW-0547">Nucleotide-binding</keyword>
<protein>
    <recommendedName>
        <fullName evidence="2">RING-type E3 ubiquitin transferase</fullName>
        <ecNumber evidence="2">2.3.2.27</ecNumber>
    </recommendedName>
</protein>
<feature type="compositionally biased region" description="Low complexity" evidence="6">
    <location>
        <begin position="194"/>
        <end position="203"/>
    </location>
</feature>
<dbReference type="PANTHER" id="PTHR45647:SF51">
    <property type="entry name" value="PROTEIN KINASE SUPERFAMILY PROTEIN"/>
    <property type="match status" value="1"/>
</dbReference>
<organism evidence="8 9">
    <name type="scientific">Manihot esculenta</name>
    <name type="common">Cassava</name>
    <name type="synonym">Jatropha manihot</name>
    <dbReference type="NCBI Taxonomy" id="3983"/>
    <lineage>
        <taxon>Eukaryota</taxon>
        <taxon>Viridiplantae</taxon>
        <taxon>Streptophyta</taxon>
        <taxon>Embryophyta</taxon>
        <taxon>Tracheophyta</taxon>
        <taxon>Spermatophyta</taxon>
        <taxon>Magnoliopsida</taxon>
        <taxon>eudicotyledons</taxon>
        <taxon>Gunneridae</taxon>
        <taxon>Pentapetalae</taxon>
        <taxon>rosids</taxon>
        <taxon>fabids</taxon>
        <taxon>Malpighiales</taxon>
        <taxon>Euphorbiaceae</taxon>
        <taxon>Crotonoideae</taxon>
        <taxon>Manihoteae</taxon>
        <taxon>Manihot</taxon>
    </lineage>
</organism>
<proteinExistence type="predicted"/>
<comment type="caution">
    <text evidence="8">The sequence shown here is derived from an EMBL/GenBank/DDBJ whole genome shotgun (WGS) entry which is preliminary data.</text>
</comment>
<accession>A0A2C9W3X1</accession>
<feature type="compositionally biased region" description="Polar residues" evidence="6">
    <location>
        <begin position="167"/>
        <end position="193"/>
    </location>
</feature>
<gene>
    <name evidence="8" type="ORF">MANES_04G142000v8</name>
</gene>
<dbReference type="SUPFAM" id="SSF56112">
    <property type="entry name" value="Protein kinase-like (PK-like)"/>
    <property type="match status" value="1"/>
</dbReference>
<evidence type="ECO:0000259" key="7">
    <source>
        <dbReference type="PROSITE" id="PS50011"/>
    </source>
</evidence>
<dbReference type="Gramene" id="Manes.04G142000.1.v8.1">
    <property type="protein sequence ID" value="Manes.04G142000.1.v8.1.CDS"/>
    <property type="gene ID" value="Manes.04G142000.v8.1"/>
</dbReference>
<feature type="region of interest" description="Disordered" evidence="6">
    <location>
        <begin position="167"/>
        <end position="203"/>
    </location>
</feature>
<evidence type="ECO:0000256" key="2">
    <source>
        <dbReference type="ARBA" id="ARBA00012483"/>
    </source>
</evidence>
<evidence type="ECO:0000256" key="5">
    <source>
        <dbReference type="ARBA" id="ARBA00022840"/>
    </source>
</evidence>
<reference evidence="9" key="1">
    <citation type="journal article" date="2016" name="Nat. Biotechnol.">
        <title>Sequencing wild and cultivated cassava and related species reveals extensive interspecific hybridization and genetic diversity.</title>
        <authorList>
            <person name="Bredeson J.V."/>
            <person name="Lyons J.B."/>
            <person name="Prochnik S.E."/>
            <person name="Wu G.A."/>
            <person name="Ha C.M."/>
            <person name="Edsinger-Gonzales E."/>
            <person name="Grimwood J."/>
            <person name="Schmutz J."/>
            <person name="Rabbi I.Y."/>
            <person name="Egesi C."/>
            <person name="Nauluvula P."/>
            <person name="Lebot V."/>
            <person name="Ndunguru J."/>
            <person name="Mkamilo G."/>
            <person name="Bart R.S."/>
            <person name="Setter T.L."/>
            <person name="Gleadow R.M."/>
            <person name="Kulakow P."/>
            <person name="Ferguson M.E."/>
            <person name="Rounsley S."/>
            <person name="Rokhsar D.S."/>
        </authorList>
    </citation>
    <scope>NUCLEOTIDE SEQUENCE [LARGE SCALE GENOMIC DNA]</scope>
    <source>
        <strain evidence="9">cv. AM560-2</strain>
    </source>
</reference>
<comment type="catalytic activity">
    <reaction evidence="1">
        <text>S-ubiquitinyl-[E2 ubiquitin-conjugating enzyme]-L-cysteine + [acceptor protein]-L-lysine = [E2 ubiquitin-conjugating enzyme]-L-cysteine + N(6)-ubiquitinyl-[acceptor protein]-L-lysine.</text>
        <dbReference type="EC" id="2.3.2.27"/>
    </reaction>
</comment>
<dbReference type="GO" id="GO:0061630">
    <property type="term" value="F:ubiquitin protein ligase activity"/>
    <property type="evidence" value="ECO:0007669"/>
    <property type="project" value="UniProtKB-EC"/>
</dbReference>
<evidence type="ECO:0000256" key="4">
    <source>
        <dbReference type="ARBA" id="ARBA00022786"/>
    </source>
</evidence>
<evidence type="ECO:0000256" key="3">
    <source>
        <dbReference type="ARBA" id="ARBA00022741"/>
    </source>
</evidence>
<keyword evidence="4" id="KW-0833">Ubl conjugation pathway</keyword>
<dbReference type="SUPFAM" id="SSF52402">
    <property type="entry name" value="Adenine nucleotide alpha hydrolases-like"/>
    <property type="match status" value="1"/>
</dbReference>
<keyword evidence="9" id="KW-1185">Reference proteome</keyword>
<keyword evidence="5" id="KW-0067">ATP-binding</keyword>
<dbReference type="Gene3D" id="3.40.50.620">
    <property type="entry name" value="HUPs"/>
    <property type="match status" value="1"/>
</dbReference>